<dbReference type="InterPro" id="IPR008979">
    <property type="entry name" value="Galactose-bd-like_sf"/>
</dbReference>
<dbReference type="Pfam" id="PF13402">
    <property type="entry name" value="Peptidase_M60"/>
    <property type="match status" value="1"/>
</dbReference>
<dbReference type="PROSITE" id="PS51723">
    <property type="entry name" value="PEPTIDASE_M60"/>
    <property type="match status" value="1"/>
</dbReference>
<sequence>MKILNRIPLYLSLGALFACSDEETVSASIQPAEQTFVFAQAGGAAETTVASTVEWRVSTPKEATEWCKASRLADVLRISVNENPDSDERSVTLSLYSDGVTVPVKVEQLGTNPAIKADRTELNVAGTALEGSVKVTANIDYTVVPNDEWIAVKPEPETRGILQTKEVVFAFERNNTGKKRTGSVTFEPVKDEHKKLAVTLQVVQNFSSMDAGDISDKQIKIVNAEANQQEKSQEWKKQDIMASCDGDMSTFYHSPWNSGTTTFPVVLTYHLEEASDVDYLMYTPRQESDNGAWGKIDVEFATGRTEDFVDKESFDLKEQPKDARKVEFAKTHSGVTSVRITIRSGKGSLVTCAELGVYQKNLVVAEELKRIFADELCTTLNAGIGEEQIKEIKSPFLKDLATILYKGGYDEYDKEFRVQEYLPYRPVNDLSKELKTSGYNPFENPTGLFFKPGDDIVIFVPEELNGEHVSLLLYDFHNKSLGEQRSTENFPLCPGINVFKTQQGGLAYFSYYTMNYKTAAPIRAHIASGQVNGYFEKGKHDVANWQTVINKAEYGHFDLKGEKVNMCFPVSVEGGLRQYCKNPEKLIDIYDESIGKEQEMMGIEKYGRTFTNHMFIRTVPYSPGAAAYADEWGVGIYNKSTEHFNDEVCRYKALWANAHEFGHVNQVRPDLKWHGTTEVTNNCYAICIRHELMPWWEKFEDESHNDGRGKSVAGGLLNKYINDKVLPHATTGSIAPWLEEGDAFLKLTPIWQLLCYYRYAEPEHKDWWADIIERMRKKSTPDNKPDGELQIEFMKMACDVLDTDLSEFFELAGMLKPCELIVNDYGKKTVKITEAQCRDAKTYMQQRYTKPQAMLHYMSANAIRIFKEKVAVQGTYNQGVNRQGNIVTVQHSVWKNAVAFETYAGEKVTQVAIMGTGVANSTGQLDIKQLPLSEKAYTEVYYPAKSTAIYAVSWDGKRTLVYGDSNGVEKK</sequence>
<dbReference type="AlphaFoldDB" id="A0A6L3KWN7"/>
<dbReference type="InterPro" id="IPR031161">
    <property type="entry name" value="Peptidase_M60_dom"/>
</dbReference>
<dbReference type="CDD" id="cd14948">
    <property type="entry name" value="BACON"/>
    <property type="match status" value="2"/>
</dbReference>
<dbReference type="Pfam" id="PF13004">
    <property type="entry name" value="BACON"/>
    <property type="match status" value="1"/>
</dbReference>
<dbReference type="Gene3D" id="1.10.390.30">
    <property type="entry name" value="Peptidase M60, enhancin-like domain 3"/>
    <property type="match status" value="1"/>
</dbReference>
<organism evidence="2 3">
    <name type="scientific">Bacteroides caccae</name>
    <dbReference type="NCBI Taxonomy" id="47678"/>
    <lineage>
        <taxon>Bacteria</taxon>
        <taxon>Pseudomonadati</taxon>
        <taxon>Bacteroidota</taxon>
        <taxon>Bacteroidia</taxon>
        <taxon>Bacteroidales</taxon>
        <taxon>Bacteroidaceae</taxon>
        <taxon>Bacteroides</taxon>
    </lineage>
</organism>
<dbReference type="Gene3D" id="2.60.120.260">
    <property type="entry name" value="Galactose-binding domain-like"/>
    <property type="match status" value="1"/>
</dbReference>
<name>A0A6L3KWN7_9BACE</name>
<evidence type="ECO:0000259" key="1">
    <source>
        <dbReference type="PROSITE" id="PS51723"/>
    </source>
</evidence>
<dbReference type="SMART" id="SM01276">
    <property type="entry name" value="M60-like"/>
    <property type="match status" value="1"/>
</dbReference>
<proteinExistence type="predicted"/>
<dbReference type="EMBL" id="VVYP01000007">
    <property type="protein sequence ID" value="KAA5464148.1"/>
    <property type="molecule type" value="Genomic_DNA"/>
</dbReference>
<dbReference type="Pfam" id="PF17291">
    <property type="entry name" value="M60-like_N"/>
    <property type="match status" value="1"/>
</dbReference>
<dbReference type="Proteomes" id="UP000475905">
    <property type="component" value="Unassembled WGS sequence"/>
</dbReference>
<evidence type="ECO:0000313" key="2">
    <source>
        <dbReference type="EMBL" id="KAA5464148.1"/>
    </source>
</evidence>
<feature type="domain" description="Peptidase M60" evidence="1">
    <location>
        <begin position="441"/>
        <end position="758"/>
    </location>
</feature>
<dbReference type="PROSITE" id="PS51257">
    <property type="entry name" value="PROKAR_LIPOPROTEIN"/>
    <property type="match status" value="1"/>
</dbReference>
<protein>
    <recommendedName>
        <fullName evidence="1">Peptidase M60 domain-containing protein</fullName>
    </recommendedName>
</protein>
<dbReference type="InterPro" id="IPR024361">
    <property type="entry name" value="BACON"/>
</dbReference>
<dbReference type="RefSeq" id="WP_149935122.1">
    <property type="nucleotide sequence ID" value="NZ_CAXSSI010000015.1"/>
</dbReference>
<dbReference type="Gene3D" id="2.60.40.10">
    <property type="entry name" value="Immunoglobulins"/>
    <property type="match status" value="2"/>
</dbReference>
<dbReference type="InterPro" id="IPR013783">
    <property type="entry name" value="Ig-like_fold"/>
</dbReference>
<accession>A0A6L3KWN7</accession>
<comment type="caution">
    <text evidence="2">The sequence shown here is derived from an EMBL/GenBank/DDBJ whole genome shotgun (WGS) entry which is preliminary data.</text>
</comment>
<dbReference type="Gene3D" id="2.60.120.1250">
    <property type="entry name" value="Peptidase M60, enhancin-like domain 1"/>
    <property type="match status" value="1"/>
</dbReference>
<dbReference type="SUPFAM" id="SSF49785">
    <property type="entry name" value="Galactose-binding domain-like"/>
    <property type="match status" value="1"/>
</dbReference>
<dbReference type="Pfam" id="PF19190">
    <property type="entry name" value="BACON_2"/>
    <property type="match status" value="1"/>
</dbReference>
<dbReference type="Gene3D" id="3.40.390.80">
    <property type="entry name" value="Peptidase M60, enhancin-like domain 2"/>
    <property type="match status" value="1"/>
</dbReference>
<reference evidence="2 3" key="1">
    <citation type="journal article" date="2019" name="Nat. Med.">
        <title>A library of human gut bacterial isolates paired with longitudinal multiomics data enables mechanistic microbiome research.</title>
        <authorList>
            <person name="Poyet M."/>
            <person name="Groussin M."/>
            <person name="Gibbons S.M."/>
            <person name="Avila-Pacheco J."/>
            <person name="Jiang X."/>
            <person name="Kearney S.M."/>
            <person name="Perrotta A.R."/>
            <person name="Berdy B."/>
            <person name="Zhao S."/>
            <person name="Lieberman T.D."/>
            <person name="Swanson P.K."/>
            <person name="Smith M."/>
            <person name="Roesemann S."/>
            <person name="Alexander J.E."/>
            <person name="Rich S.A."/>
            <person name="Livny J."/>
            <person name="Vlamakis H."/>
            <person name="Clish C."/>
            <person name="Bullock K."/>
            <person name="Deik A."/>
            <person name="Scott J."/>
            <person name="Pierce K.A."/>
            <person name="Xavier R.J."/>
            <person name="Alm E.J."/>
        </authorList>
    </citation>
    <scope>NUCLEOTIDE SEQUENCE [LARGE SCALE GENOMIC DNA]</scope>
    <source>
        <strain evidence="2 3">BIOML-A31</strain>
    </source>
</reference>
<dbReference type="InterPro" id="IPR035423">
    <property type="entry name" value="M60-like_N"/>
</dbReference>
<gene>
    <name evidence="2" type="ORF">F2Y36_07860</name>
</gene>
<dbReference type="InterPro" id="IPR042279">
    <property type="entry name" value="Pep_M60_3"/>
</dbReference>
<evidence type="ECO:0000313" key="3">
    <source>
        <dbReference type="Proteomes" id="UP000475905"/>
    </source>
</evidence>